<dbReference type="Gene3D" id="3.30.920.20">
    <property type="entry name" value="Gas2-like domain"/>
    <property type="match status" value="1"/>
</dbReference>
<protein>
    <submittedName>
        <fullName evidence="6">GAS2 domain protein (AFU_orthologue AFUA_6G03990)</fullName>
    </submittedName>
</protein>
<comment type="subcellular location">
    <subcellularLocation>
        <location evidence="1">Cytoplasm</location>
        <location evidence="1">Cytoskeleton</location>
    </subcellularLocation>
</comment>
<evidence type="ECO:0000313" key="6">
    <source>
        <dbReference type="EMBL" id="CBF71106.1"/>
    </source>
</evidence>
<evidence type="ECO:0000256" key="3">
    <source>
        <dbReference type="ARBA" id="ARBA00023212"/>
    </source>
</evidence>
<feature type="compositionally biased region" description="Polar residues" evidence="4">
    <location>
        <begin position="493"/>
        <end position="502"/>
    </location>
</feature>
<dbReference type="STRING" id="227321.Q5AYL3"/>
<name>Q5AYL3_EMENI</name>
<dbReference type="PROSITE" id="PS51460">
    <property type="entry name" value="GAR"/>
    <property type="match status" value="1"/>
</dbReference>
<dbReference type="InterPro" id="IPR036534">
    <property type="entry name" value="GAR_dom_sf"/>
</dbReference>
<feature type="region of interest" description="Disordered" evidence="4">
    <location>
        <begin position="974"/>
        <end position="1031"/>
    </location>
</feature>
<dbReference type="RefSeq" id="XP_664221.1">
    <property type="nucleotide sequence ID" value="XM_659129.1"/>
</dbReference>
<feature type="region of interest" description="Disordered" evidence="4">
    <location>
        <begin position="455"/>
        <end position="530"/>
    </location>
</feature>
<keyword evidence="3" id="KW-0206">Cytoskeleton</keyword>
<feature type="domain" description="GAR" evidence="5">
    <location>
        <begin position="886"/>
        <end position="958"/>
    </location>
</feature>
<feature type="region of interest" description="Disordered" evidence="4">
    <location>
        <begin position="736"/>
        <end position="831"/>
    </location>
</feature>
<keyword evidence="7" id="KW-1185">Reference proteome</keyword>
<gene>
    <name evidence="6" type="ORF">ANIA_06617</name>
</gene>
<dbReference type="GO" id="GO:0008017">
    <property type="term" value="F:microtubule binding"/>
    <property type="evidence" value="ECO:0007669"/>
    <property type="project" value="InterPro"/>
</dbReference>
<dbReference type="EMBL" id="BN001301">
    <property type="protein sequence ID" value="CBF71106.1"/>
    <property type="molecule type" value="Genomic_DNA"/>
</dbReference>
<dbReference type="GO" id="GO:0005856">
    <property type="term" value="C:cytoskeleton"/>
    <property type="evidence" value="ECO:0007669"/>
    <property type="project" value="UniProtKB-SubCell"/>
</dbReference>
<feature type="region of interest" description="Disordered" evidence="4">
    <location>
        <begin position="867"/>
        <end position="908"/>
    </location>
</feature>
<evidence type="ECO:0000256" key="1">
    <source>
        <dbReference type="ARBA" id="ARBA00004245"/>
    </source>
</evidence>
<reference evidence="7" key="1">
    <citation type="journal article" date="2005" name="Nature">
        <title>Sequencing of Aspergillus nidulans and comparative analysis with A. fumigatus and A. oryzae.</title>
        <authorList>
            <person name="Galagan J.E."/>
            <person name="Calvo S.E."/>
            <person name="Cuomo C."/>
            <person name="Ma L.J."/>
            <person name="Wortman J.R."/>
            <person name="Batzoglou S."/>
            <person name="Lee S.I."/>
            <person name="Basturkmen M."/>
            <person name="Spevak C.C."/>
            <person name="Clutterbuck J."/>
            <person name="Kapitonov V."/>
            <person name="Jurka J."/>
            <person name="Scazzocchio C."/>
            <person name="Farman M."/>
            <person name="Butler J."/>
            <person name="Purcell S."/>
            <person name="Harris S."/>
            <person name="Braus G.H."/>
            <person name="Draht O."/>
            <person name="Busch S."/>
            <person name="D'Enfert C."/>
            <person name="Bouchier C."/>
            <person name="Goldman G.H."/>
            <person name="Bell-Pedersen D."/>
            <person name="Griffiths-Jones S."/>
            <person name="Doonan J.H."/>
            <person name="Yu J."/>
            <person name="Vienken K."/>
            <person name="Pain A."/>
            <person name="Freitag M."/>
            <person name="Selker E.U."/>
            <person name="Archer D.B."/>
            <person name="Penalva M.A."/>
            <person name="Oakley B.R."/>
            <person name="Momany M."/>
            <person name="Tanaka T."/>
            <person name="Kumagai T."/>
            <person name="Asai K."/>
            <person name="Machida M."/>
            <person name="Nierman W.C."/>
            <person name="Denning D.W."/>
            <person name="Caddick M."/>
            <person name="Hynes M."/>
            <person name="Paoletti M."/>
            <person name="Fischer R."/>
            <person name="Miller B."/>
            <person name="Dyer P."/>
            <person name="Sachs M.S."/>
            <person name="Osmani S.A."/>
            <person name="Birren B.W."/>
        </authorList>
    </citation>
    <scope>NUCLEOTIDE SEQUENCE [LARGE SCALE GENOMIC DNA]</scope>
    <source>
        <strain evidence="7">FGSC A4 / ATCC 38163 / CBS 112.46 / NRRL 194 / M139</strain>
    </source>
</reference>
<dbReference type="Proteomes" id="UP000000560">
    <property type="component" value="Chromosome I"/>
</dbReference>
<feature type="region of interest" description="Disordered" evidence="4">
    <location>
        <begin position="574"/>
        <end position="694"/>
    </location>
</feature>
<feature type="region of interest" description="Disordered" evidence="4">
    <location>
        <begin position="1121"/>
        <end position="1150"/>
    </location>
</feature>
<accession>C8V154</accession>
<feature type="compositionally biased region" description="Pro residues" evidence="4">
    <location>
        <begin position="7"/>
        <end position="18"/>
    </location>
</feature>
<dbReference type="GeneID" id="2870588"/>
<feature type="compositionally biased region" description="Polar residues" evidence="4">
    <location>
        <begin position="574"/>
        <end position="586"/>
    </location>
</feature>
<evidence type="ECO:0000313" key="7">
    <source>
        <dbReference type="Proteomes" id="UP000000560"/>
    </source>
</evidence>
<feature type="region of interest" description="Disordered" evidence="4">
    <location>
        <begin position="1"/>
        <end position="20"/>
    </location>
</feature>
<dbReference type="OrthoDB" id="5409589at2759"/>
<feature type="compositionally biased region" description="Polar residues" evidence="4">
    <location>
        <begin position="871"/>
        <end position="889"/>
    </location>
</feature>
<accession>Q5AYL3</accession>
<dbReference type="VEuPathDB" id="FungiDB:AN6617"/>
<dbReference type="OMA" id="ATWAFEA"/>
<dbReference type="AlphaFoldDB" id="Q5AYL3"/>
<dbReference type="InParanoid" id="Q5AYL3"/>
<reference evidence="7" key="2">
    <citation type="journal article" date="2009" name="Fungal Genet. Biol.">
        <title>The 2008 update of the Aspergillus nidulans genome annotation: a community effort.</title>
        <authorList>
            <person name="Wortman J.R."/>
            <person name="Gilsenan J.M."/>
            <person name="Joardar V."/>
            <person name="Deegan J."/>
            <person name="Clutterbuck J."/>
            <person name="Andersen M.R."/>
            <person name="Archer D."/>
            <person name="Bencina M."/>
            <person name="Braus G."/>
            <person name="Coutinho P."/>
            <person name="von Dohren H."/>
            <person name="Doonan J."/>
            <person name="Driessen A.J."/>
            <person name="Durek P."/>
            <person name="Espeso E."/>
            <person name="Fekete E."/>
            <person name="Flipphi M."/>
            <person name="Estrada C.G."/>
            <person name="Geysens S."/>
            <person name="Goldman G."/>
            <person name="de Groot P.W."/>
            <person name="Hansen K."/>
            <person name="Harris S.D."/>
            <person name="Heinekamp T."/>
            <person name="Helmstaedt K."/>
            <person name="Henrissat B."/>
            <person name="Hofmann G."/>
            <person name="Homan T."/>
            <person name="Horio T."/>
            <person name="Horiuchi H."/>
            <person name="James S."/>
            <person name="Jones M."/>
            <person name="Karaffa L."/>
            <person name="Karanyi Z."/>
            <person name="Kato M."/>
            <person name="Keller N."/>
            <person name="Kelly D.E."/>
            <person name="Kiel J.A."/>
            <person name="Kim J.M."/>
            <person name="van der Klei I.J."/>
            <person name="Klis F.M."/>
            <person name="Kovalchuk A."/>
            <person name="Krasevec N."/>
            <person name="Kubicek C.P."/>
            <person name="Liu B."/>
            <person name="Maccabe A."/>
            <person name="Meyer V."/>
            <person name="Mirabito P."/>
            <person name="Miskei M."/>
            <person name="Mos M."/>
            <person name="Mullins J."/>
            <person name="Nelson D.R."/>
            <person name="Nielsen J."/>
            <person name="Oakley B.R."/>
            <person name="Osmani S.A."/>
            <person name="Pakula T."/>
            <person name="Paszewski A."/>
            <person name="Paulsen I."/>
            <person name="Pilsyk S."/>
            <person name="Pocsi I."/>
            <person name="Punt P.J."/>
            <person name="Ram A.F."/>
            <person name="Ren Q."/>
            <person name="Robellet X."/>
            <person name="Robson G."/>
            <person name="Seiboth B."/>
            <person name="van Solingen P."/>
            <person name="Specht T."/>
            <person name="Sun J."/>
            <person name="Taheri-Talesh N."/>
            <person name="Takeshita N."/>
            <person name="Ussery D."/>
            <person name="vanKuyk P.A."/>
            <person name="Visser H."/>
            <person name="van de Vondervoort P.J."/>
            <person name="de Vries R.P."/>
            <person name="Walton J."/>
            <person name="Xiang X."/>
            <person name="Xiong Y."/>
            <person name="Zeng A.P."/>
            <person name="Brandt B.W."/>
            <person name="Cornell M.J."/>
            <person name="van den Hondel C.A."/>
            <person name="Visser J."/>
            <person name="Oliver S.G."/>
            <person name="Turner G."/>
        </authorList>
    </citation>
    <scope>GENOME REANNOTATION</scope>
    <source>
        <strain evidence="7">FGSC A4 / ATCC 38163 / CBS 112.46 / NRRL 194 / M139</strain>
    </source>
</reference>
<dbReference type="KEGG" id="ani:ANIA_06617"/>
<keyword evidence="2" id="KW-0963">Cytoplasm</keyword>
<dbReference type="SUPFAM" id="SSF143575">
    <property type="entry name" value="GAS2 domain-like"/>
    <property type="match status" value="1"/>
</dbReference>
<evidence type="ECO:0000256" key="2">
    <source>
        <dbReference type="ARBA" id="ARBA00022490"/>
    </source>
</evidence>
<feature type="compositionally biased region" description="Low complexity" evidence="4">
    <location>
        <begin position="976"/>
        <end position="1015"/>
    </location>
</feature>
<dbReference type="HOGENOM" id="CLU_004583_0_0_1"/>
<dbReference type="InterPro" id="IPR003108">
    <property type="entry name" value="GAR_dom"/>
</dbReference>
<organism evidence="6 7">
    <name type="scientific">Emericella nidulans (strain FGSC A4 / ATCC 38163 / CBS 112.46 / NRRL 194 / M139)</name>
    <name type="common">Aspergillus nidulans</name>
    <dbReference type="NCBI Taxonomy" id="227321"/>
    <lineage>
        <taxon>Eukaryota</taxon>
        <taxon>Fungi</taxon>
        <taxon>Dikarya</taxon>
        <taxon>Ascomycota</taxon>
        <taxon>Pezizomycotina</taxon>
        <taxon>Eurotiomycetes</taxon>
        <taxon>Eurotiomycetidae</taxon>
        <taxon>Eurotiales</taxon>
        <taxon>Aspergillaceae</taxon>
        <taxon>Aspergillus</taxon>
        <taxon>Aspergillus subgen. Nidulantes</taxon>
    </lineage>
</organism>
<feature type="compositionally biased region" description="Low complexity" evidence="4">
    <location>
        <begin position="415"/>
        <end position="427"/>
    </location>
</feature>
<sequence>MASRASPPRPPFQAPPTLAPAKASDRLAVPEYHVVDPLLGNLSPESTLHALLSIDAVPNNEQVAQDILAKSISKASSAERALGIRAAVAAQKLGEWYKEVQSWPWPKRPHIGLGKGFVPPSGEDDTRYWGSLPSTVVEEREKRIEEIRDGMEELEVEELKEHVLNAHIPGRSRPSSANSTMSVPPPLSYVQLSDFTAVITATILRTLPLLSRLTSLLSTWHARLVVSRQIPGLLRDLRFAKSEVKAAFDLLKSSTPPTEKDYLYCITNYHAKRAALESIVLSAGRRMDRILDLLEGREDSLPENWIDDLEAVEAEFASWVMHAEKRTVENEWRRQSARPMETIVEEVGSPLPQLPQDPLSQQAGNIKAVAAVKPETRASPPSPSPYPSGSVDKCEVLEVPAIELGTARETVSENSASKAAAAADTASETMVESNLRRKTGCVEAVPETNAECDVRNSATPADSTHKTVAEDEVTSGPRNVAASANAVPEAVVENNTSPQASTESEKPLSQDVALPVSSWSPRAPEESRPLITAVPDNEIKNYTVLPQTAEYSGPIVTAAPDNETKNSTVVETITPGTHTSNPSTRCATPPADHLASLPNLFMPYGNSKAPSDRQQSEEPEQDEKGAKKPLDSPIKLSDKQKSRARRTSNTSDGSLSDYPSLVSSPEMPEPRTSSSIFETPPYRPSTSTRQKDDHDLHEDHLLHWESQKPCLRDAFAHGRTLSLPLQRFINDRIDVNYDNGSSNEDESRPKKSQSPAERRQKSKSASARAEPLNSATTARLKKQLTAHPSLESIGAYKSKTQPGTVRTLAGKTKSRSSSVSKKPVRPKDQMDEKINSILTSLPGNIHLVSADQDDDAVSVASSVPFRRERLSSNSPQDTPSRSFTPNPSLTLRPALARRRHSHAPEESSVKLYHLHRGGKSAPTKLFVRTVGDGERVMVRVGGGWADLAEYLREYAIHHGYRHVSETPRVEVEGLSLRDSPSYSPPSSRVPSGSARPMPARPRSVLSSRPSSSLAVRKTRRSSNVSDFGDVRTASGGDGLNVSFSALTDRRLSVSSNVSASAMSSISELRHGSPSAPAIPLGLAGPKPRAKHATISPESEAWVEDVLGQARRSTSLRPFKYTLPSPENKVDGRTPMLPKSRSISDIGKAGSSKRVVLRGLR</sequence>
<dbReference type="Pfam" id="PF02187">
    <property type="entry name" value="GAS2"/>
    <property type="match status" value="1"/>
</dbReference>
<proteinExistence type="predicted"/>
<feature type="region of interest" description="Disordered" evidence="4">
    <location>
        <begin position="409"/>
        <end position="431"/>
    </location>
</feature>
<evidence type="ECO:0000259" key="5">
    <source>
        <dbReference type="PROSITE" id="PS51460"/>
    </source>
</evidence>
<dbReference type="eggNOG" id="ENOG502S51C">
    <property type="taxonomic scope" value="Eukaryota"/>
</dbReference>
<feature type="compositionally biased region" description="Basic and acidic residues" evidence="4">
    <location>
        <begin position="610"/>
        <end position="641"/>
    </location>
</feature>
<evidence type="ECO:0000256" key="4">
    <source>
        <dbReference type="SAM" id="MobiDB-lite"/>
    </source>
</evidence>